<evidence type="ECO:0000313" key="2">
    <source>
        <dbReference type="EMBL" id="MFB9312400.1"/>
    </source>
</evidence>
<keyword evidence="1" id="KW-0812">Transmembrane</keyword>
<dbReference type="Proteomes" id="UP001589750">
    <property type="component" value="Unassembled WGS sequence"/>
</dbReference>
<name>A0ABV5K6Q6_9ACTN</name>
<organism evidence="2 3">
    <name type="scientific">Nocardioides plantarum</name>
    <dbReference type="NCBI Taxonomy" id="29299"/>
    <lineage>
        <taxon>Bacteria</taxon>
        <taxon>Bacillati</taxon>
        <taxon>Actinomycetota</taxon>
        <taxon>Actinomycetes</taxon>
        <taxon>Propionibacteriales</taxon>
        <taxon>Nocardioidaceae</taxon>
        <taxon>Nocardioides</taxon>
    </lineage>
</organism>
<reference evidence="2 3" key="1">
    <citation type="submission" date="2024-09" db="EMBL/GenBank/DDBJ databases">
        <authorList>
            <person name="Sun Q."/>
            <person name="Mori K."/>
        </authorList>
    </citation>
    <scope>NUCLEOTIDE SEQUENCE [LARGE SCALE GENOMIC DNA]</scope>
    <source>
        <strain evidence="2 3">JCM 9626</strain>
    </source>
</reference>
<dbReference type="EMBL" id="JBHMDG010000005">
    <property type="protein sequence ID" value="MFB9312400.1"/>
    <property type="molecule type" value="Genomic_DNA"/>
</dbReference>
<keyword evidence="1" id="KW-0472">Membrane</keyword>
<evidence type="ECO:0000313" key="3">
    <source>
        <dbReference type="Proteomes" id="UP001589750"/>
    </source>
</evidence>
<evidence type="ECO:0000256" key="1">
    <source>
        <dbReference type="SAM" id="Phobius"/>
    </source>
</evidence>
<accession>A0ABV5K6Q6</accession>
<keyword evidence="3" id="KW-1185">Reference proteome</keyword>
<protein>
    <submittedName>
        <fullName evidence="2">Uncharacterized protein</fullName>
    </submittedName>
</protein>
<comment type="caution">
    <text evidence="2">The sequence shown here is derived from an EMBL/GenBank/DDBJ whole genome shotgun (WGS) entry which is preliminary data.</text>
</comment>
<sequence>MDDTRHHRLYGVVGLLVMVAIAVTIVVVAVQRSGPAPAEFESDAVSEQLRAATVELIGYPPDGEQSLADALTFARRSVDDMAALDDAAFLETYERNASAQAELVGRWLGLASRELGGDDLGEVSRTTLDLVGRTPEGLRDVLQDALDDASDG</sequence>
<gene>
    <name evidence="2" type="ORF">ACFFRI_05035</name>
</gene>
<dbReference type="RefSeq" id="WP_140008289.1">
    <property type="nucleotide sequence ID" value="NZ_JBHMDG010000005.1"/>
</dbReference>
<keyword evidence="1" id="KW-1133">Transmembrane helix</keyword>
<feature type="transmembrane region" description="Helical" evidence="1">
    <location>
        <begin position="9"/>
        <end position="30"/>
    </location>
</feature>
<proteinExistence type="predicted"/>